<dbReference type="InterPro" id="IPR019546">
    <property type="entry name" value="TAT_signal_bac_arc"/>
</dbReference>
<evidence type="ECO:0000313" key="2">
    <source>
        <dbReference type="Proteomes" id="UP000886602"/>
    </source>
</evidence>
<organism evidence="1 2">
    <name type="scientific">Candidatus Propionivibrio dominans</name>
    <dbReference type="NCBI Taxonomy" id="2954373"/>
    <lineage>
        <taxon>Bacteria</taxon>
        <taxon>Pseudomonadati</taxon>
        <taxon>Pseudomonadota</taxon>
        <taxon>Betaproteobacteria</taxon>
        <taxon>Rhodocyclales</taxon>
        <taxon>Rhodocyclaceae</taxon>
        <taxon>Propionivibrio</taxon>
    </lineage>
</organism>
<dbReference type="Proteomes" id="UP000886602">
    <property type="component" value="Unassembled WGS sequence"/>
</dbReference>
<sequence>MSVTTRRQFLNTAGVAGLARATQPP</sequence>
<name>A0A9D7F4H2_9RHOO</name>
<dbReference type="InterPro" id="IPR006311">
    <property type="entry name" value="TAT_signal"/>
</dbReference>
<dbReference type="EMBL" id="JADJNC010000003">
    <property type="protein sequence ID" value="MBK7421867.1"/>
    <property type="molecule type" value="Genomic_DNA"/>
</dbReference>
<evidence type="ECO:0000313" key="1">
    <source>
        <dbReference type="EMBL" id="MBK7421867.1"/>
    </source>
</evidence>
<accession>A0A9D7F4H2</accession>
<protein>
    <submittedName>
        <fullName evidence="1">Twin-arginine translocation signal domain-containing protein</fullName>
    </submittedName>
</protein>
<reference evidence="1" key="1">
    <citation type="submission" date="2020-10" db="EMBL/GenBank/DDBJ databases">
        <title>Connecting structure to function with the recovery of over 1000 high-quality activated sludge metagenome-assembled genomes encoding full-length rRNA genes using long-read sequencing.</title>
        <authorList>
            <person name="Singleton C.M."/>
            <person name="Petriglieri F."/>
            <person name="Kristensen J.M."/>
            <person name="Kirkegaard R.H."/>
            <person name="Michaelsen T.Y."/>
            <person name="Andersen M.H."/>
            <person name="Karst S.M."/>
            <person name="Dueholm M.S."/>
            <person name="Nielsen P.H."/>
            <person name="Albertsen M."/>
        </authorList>
    </citation>
    <scope>NUCLEOTIDE SEQUENCE</scope>
    <source>
        <strain evidence="1">EsbW_18-Q3-R4-48_MAXAC.044</strain>
    </source>
</reference>
<dbReference type="NCBIfam" id="TIGR01409">
    <property type="entry name" value="TAT_signal_seq"/>
    <property type="match status" value="1"/>
</dbReference>
<comment type="caution">
    <text evidence="1">The sequence shown here is derived from an EMBL/GenBank/DDBJ whole genome shotgun (WGS) entry which is preliminary data.</text>
</comment>
<dbReference type="PROSITE" id="PS51318">
    <property type="entry name" value="TAT"/>
    <property type="match status" value="1"/>
</dbReference>
<dbReference type="AlphaFoldDB" id="A0A9D7F4H2"/>
<proteinExistence type="predicted"/>
<gene>
    <name evidence="1" type="ORF">IPJ48_01525</name>
</gene>